<name>A0A1M7PMT9_9HYPH</name>
<dbReference type="STRING" id="735517.SAMN05444272_4529"/>
<evidence type="ECO:0000313" key="3">
    <source>
        <dbReference type="Proteomes" id="UP000186002"/>
    </source>
</evidence>
<protein>
    <submittedName>
        <fullName evidence="2">Uncharacterized protein</fullName>
    </submittedName>
</protein>
<dbReference type="AlphaFoldDB" id="A0A1M7PMT9"/>
<reference evidence="2 3" key="1">
    <citation type="submission" date="2016-11" db="EMBL/GenBank/DDBJ databases">
        <authorList>
            <person name="Jaros S."/>
            <person name="Januszkiewicz K."/>
            <person name="Wedrychowicz H."/>
        </authorList>
    </citation>
    <scope>NUCLEOTIDE SEQUENCE [LARGE SCALE GENOMIC DNA]</scope>
    <source>
        <strain evidence="2 3">DSM 22153</strain>
    </source>
</reference>
<keyword evidence="1" id="KW-1133">Transmembrane helix</keyword>
<accession>A0A1M7PMT9</accession>
<sequence>MSILVIVAIFLILLIYYSFKFDKYSGKVDSISDAVSSFQKYTNWSLGYLFVFVKASLIISLCLSIYMIYLHMAGVS</sequence>
<evidence type="ECO:0000256" key="1">
    <source>
        <dbReference type="SAM" id="Phobius"/>
    </source>
</evidence>
<feature type="transmembrane region" description="Helical" evidence="1">
    <location>
        <begin position="44"/>
        <end position="69"/>
    </location>
</feature>
<evidence type="ECO:0000313" key="2">
    <source>
        <dbReference type="EMBL" id="SHN18631.1"/>
    </source>
</evidence>
<organism evidence="2 3">
    <name type="scientific">Roseibium suaedae</name>
    <dbReference type="NCBI Taxonomy" id="735517"/>
    <lineage>
        <taxon>Bacteria</taxon>
        <taxon>Pseudomonadati</taxon>
        <taxon>Pseudomonadota</taxon>
        <taxon>Alphaproteobacteria</taxon>
        <taxon>Hyphomicrobiales</taxon>
        <taxon>Stappiaceae</taxon>
        <taxon>Roseibium</taxon>
    </lineage>
</organism>
<dbReference type="EMBL" id="FRBW01000009">
    <property type="protein sequence ID" value="SHN18631.1"/>
    <property type="molecule type" value="Genomic_DNA"/>
</dbReference>
<keyword evidence="1" id="KW-0472">Membrane</keyword>
<gene>
    <name evidence="2" type="ORF">SAMN05444272_4529</name>
</gene>
<proteinExistence type="predicted"/>
<dbReference type="Proteomes" id="UP000186002">
    <property type="component" value="Unassembled WGS sequence"/>
</dbReference>
<keyword evidence="3" id="KW-1185">Reference proteome</keyword>
<keyword evidence="1" id="KW-0812">Transmembrane</keyword>